<keyword evidence="2" id="KW-1185">Reference proteome</keyword>
<name>A0A1H9RJU3_9MICO</name>
<dbReference type="AlphaFoldDB" id="A0A1H9RJU3"/>
<sequence length="236" mass="23741">MHRDDLTVEKSTTGAREIDRRTIAKGVAWTVPVVIVATAAPAAAASGSVQITGLTGAFDPSTGGVTVTVVVSSTGAGNTITFLSVSRGSSSTPVNQTKTLSRGSSNTFSFIAPTSGGVANTYVLTYSINGGAAQPMSFTAVSPTSYSSGTATRTQNAVTFHLNFTGSTKSKITITAVKPDLGSLSGALPAPDEVLGADLAVSFGLTRNQTGAKPTTADVTFTVDGGTADTKTITVP</sequence>
<dbReference type="Proteomes" id="UP000199019">
    <property type="component" value="Unassembled WGS sequence"/>
</dbReference>
<protein>
    <submittedName>
        <fullName evidence="1">Uncharacterized protein</fullName>
    </submittedName>
</protein>
<gene>
    <name evidence="1" type="ORF">SAMN05216199_1013</name>
</gene>
<dbReference type="EMBL" id="FOHB01000001">
    <property type="protein sequence ID" value="SER72974.1"/>
    <property type="molecule type" value="Genomic_DNA"/>
</dbReference>
<proteinExistence type="predicted"/>
<dbReference type="STRING" id="587636.SAMN05216199_1013"/>
<accession>A0A1H9RJU3</accession>
<organism evidence="1 2">
    <name type="scientific">Pedococcus cremeus</name>
    <dbReference type="NCBI Taxonomy" id="587636"/>
    <lineage>
        <taxon>Bacteria</taxon>
        <taxon>Bacillati</taxon>
        <taxon>Actinomycetota</taxon>
        <taxon>Actinomycetes</taxon>
        <taxon>Micrococcales</taxon>
        <taxon>Intrasporangiaceae</taxon>
        <taxon>Pedococcus</taxon>
    </lineage>
</organism>
<evidence type="ECO:0000313" key="1">
    <source>
        <dbReference type="EMBL" id="SER72974.1"/>
    </source>
</evidence>
<reference evidence="2" key="1">
    <citation type="submission" date="2016-10" db="EMBL/GenBank/DDBJ databases">
        <authorList>
            <person name="Varghese N."/>
            <person name="Submissions S."/>
        </authorList>
    </citation>
    <scope>NUCLEOTIDE SEQUENCE [LARGE SCALE GENOMIC DNA]</scope>
    <source>
        <strain evidence="2">CGMCC 1.6963</strain>
    </source>
</reference>
<dbReference type="RefSeq" id="WP_143056111.1">
    <property type="nucleotide sequence ID" value="NZ_FOHB01000001.1"/>
</dbReference>
<evidence type="ECO:0000313" key="2">
    <source>
        <dbReference type="Proteomes" id="UP000199019"/>
    </source>
</evidence>